<sequence>MRRSTKILFVRRTVFVLLILAVHILQNTRGLFPEIFGVKANLLIPLVICIGMFEREIAGAVLGMLAGILWDSVSPMGDGYNALLLMLAGAAAGLLIDYLMRNNLMTALLLSGFACLIYSVFYVVFFLLANGVDSTGYLFIRYYIPAAVYSSFSRRCGTL</sequence>
<keyword evidence="3 7" id="KW-0812">Transmembrane</keyword>
<accession>K1TQW5</accession>
<comment type="caution">
    <text evidence="8">The sequence shown here is derived from an EMBL/GenBank/DDBJ whole genome shotgun (WGS) entry which is preliminary data.</text>
</comment>
<protein>
    <recommendedName>
        <fullName evidence="9">Rod shape-determining protein MreD</fullName>
    </recommendedName>
</protein>
<evidence type="ECO:0000256" key="4">
    <source>
        <dbReference type="ARBA" id="ARBA00022960"/>
    </source>
</evidence>
<dbReference type="GO" id="GO:0005886">
    <property type="term" value="C:plasma membrane"/>
    <property type="evidence" value="ECO:0007669"/>
    <property type="project" value="UniProtKB-SubCell"/>
</dbReference>
<evidence type="ECO:0000256" key="5">
    <source>
        <dbReference type="ARBA" id="ARBA00022989"/>
    </source>
</evidence>
<feature type="transmembrane region" description="Helical" evidence="7">
    <location>
        <begin position="7"/>
        <end position="25"/>
    </location>
</feature>
<comment type="subcellular location">
    <subcellularLocation>
        <location evidence="1">Cell membrane</location>
        <topology evidence="1">Multi-pass membrane protein</topology>
    </subcellularLocation>
</comment>
<gene>
    <name evidence="8" type="ORF">OBE_03043</name>
</gene>
<evidence type="ECO:0000256" key="3">
    <source>
        <dbReference type="ARBA" id="ARBA00022692"/>
    </source>
</evidence>
<proteinExistence type="predicted"/>
<evidence type="ECO:0000256" key="1">
    <source>
        <dbReference type="ARBA" id="ARBA00004651"/>
    </source>
</evidence>
<keyword evidence="4" id="KW-0133">Cell shape</keyword>
<evidence type="ECO:0000313" key="8">
    <source>
        <dbReference type="EMBL" id="EKC72133.1"/>
    </source>
</evidence>
<evidence type="ECO:0008006" key="9">
    <source>
        <dbReference type="Google" id="ProtNLM"/>
    </source>
</evidence>
<organism evidence="8">
    <name type="scientific">human gut metagenome</name>
    <dbReference type="NCBI Taxonomy" id="408170"/>
    <lineage>
        <taxon>unclassified sequences</taxon>
        <taxon>metagenomes</taxon>
        <taxon>organismal metagenomes</taxon>
    </lineage>
</organism>
<keyword evidence="6 7" id="KW-0472">Membrane</keyword>
<feature type="transmembrane region" description="Helical" evidence="7">
    <location>
        <begin position="79"/>
        <end position="100"/>
    </location>
</feature>
<keyword evidence="5 7" id="KW-1133">Transmembrane helix</keyword>
<feature type="transmembrane region" description="Helical" evidence="7">
    <location>
        <begin position="107"/>
        <end position="129"/>
    </location>
</feature>
<dbReference type="AlphaFoldDB" id="K1TQW5"/>
<dbReference type="NCBIfam" id="TIGR03426">
    <property type="entry name" value="shape_MreD"/>
    <property type="match status" value="1"/>
</dbReference>
<evidence type="ECO:0000256" key="6">
    <source>
        <dbReference type="ARBA" id="ARBA00023136"/>
    </source>
</evidence>
<name>K1TQW5_9ZZZZ</name>
<dbReference type="Pfam" id="PF04093">
    <property type="entry name" value="MreD"/>
    <property type="match status" value="1"/>
</dbReference>
<evidence type="ECO:0000256" key="2">
    <source>
        <dbReference type="ARBA" id="ARBA00022475"/>
    </source>
</evidence>
<reference evidence="8" key="1">
    <citation type="journal article" date="2013" name="Environ. Microbiol.">
        <title>Microbiota from the distal guts of lean and obese adolescents exhibit partial functional redundancy besides clear differences in community structure.</title>
        <authorList>
            <person name="Ferrer M."/>
            <person name="Ruiz A."/>
            <person name="Lanza F."/>
            <person name="Haange S.B."/>
            <person name="Oberbach A."/>
            <person name="Till H."/>
            <person name="Bargiela R."/>
            <person name="Campoy C."/>
            <person name="Segura M.T."/>
            <person name="Richter M."/>
            <person name="von Bergen M."/>
            <person name="Seifert J."/>
            <person name="Suarez A."/>
        </authorList>
    </citation>
    <scope>NUCLEOTIDE SEQUENCE</scope>
</reference>
<dbReference type="InterPro" id="IPR007227">
    <property type="entry name" value="Cell_shape_determining_MreD"/>
</dbReference>
<dbReference type="EMBL" id="AJWZ01002012">
    <property type="protein sequence ID" value="EKC72133.1"/>
    <property type="molecule type" value="Genomic_DNA"/>
</dbReference>
<dbReference type="GO" id="GO:0008360">
    <property type="term" value="P:regulation of cell shape"/>
    <property type="evidence" value="ECO:0007669"/>
    <property type="project" value="UniProtKB-KW"/>
</dbReference>
<keyword evidence="2" id="KW-1003">Cell membrane</keyword>
<evidence type="ECO:0000256" key="7">
    <source>
        <dbReference type="SAM" id="Phobius"/>
    </source>
</evidence>